<reference evidence="3" key="1">
    <citation type="submission" date="2016-09" db="EMBL/GenBank/DDBJ databases">
        <authorList>
            <person name="Varghese N."/>
            <person name="Submissions S."/>
        </authorList>
    </citation>
    <scope>NUCLEOTIDE SEQUENCE [LARGE SCALE GENOMIC DNA]</scope>
    <source>
        <strain evidence="3">TNe-862</strain>
    </source>
</reference>
<evidence type="ECO:0000313" key="2">
    <source>
        <dbReference type="EMBL" id="SDB93179.1"/>
    </source>
</evidence>
<sequence length="45" mass="4932">MVGGARARQNRRAQQANSQAQSQGAIDTFNRAFSACMEGRGYTIR</sequence>
<organism evidence="2 3">
    <name type="scientific">Paraburkholderia lycopersici</name>
    <dbReference type="NCBI Taxonomy" id="416944"/>
    <lineage>
        <taxon>Bacteria</taxon>
        <taxon>Pseudomonadati</taxon>
        <taxon>Pseudomonadota</taxon>
        <taxon>Betaproteobacteria</taxon>
        <taxon>Burkholderiales</taxon>
        <taxon>Burkholderiaceae</taxon>
        <taxon>Paraburkholderia</taxon>
    </lineage>
</organism>
<dbReference type="AlphaFoldDB" id="A0A1G6HG03"/>
<dbReference type="Proteomes" id="UP000198908">
    <property type="component" value="Unassembled WGS sequence"/>
</dbReference>
<protein>
    <submittedName>
        <fullName evidence="2">Uncharacterized protein</fullName>
    </submittedName>
</protein>
<feature type="region of interest" description="Disordered" evidence="1">
    <location>
        <begin position="1"/>
        <end position="24"/>
    </location>
</feature>
<accession>A0A1G6HG03</accession>
<evidence type="ECO:0000313" key="3">
    <source>
        <dbReference type="Proteomes" id="UP000198908"/>
    </source>
</evidence>
<name>A0A1G6HG03_9BURK</name>
<keyword evidence="3" id="KW-1185">Reference proteome</keyword>
<proteinExistence type="predicted"/>
<gene>
    <name evidence="2" type="ORF">SAMN05421548_102279</name>
</gene>
<dbReference type="EMBL" id="FMYQ01000002">
    <property type="protein sequence ID" value="SDB93179.1"/>
    <property type="molecule type" value="Genomic_DNA"/>
</dbReference>
<dbReference type="STRING" id="416944.SAMN05421548_102279"/>
<evidence type="ECO:0000256" key="1">
    <source>
        <dbReference type="SAM" id="MobiDB-lite"/>
    </source>
</evidence>